<evidence type="ECO:0000256" key="1">
    <source>
        <dbReference type="SAM" id="MobiDB-lite"/>
    </source>
</evidence>
<name>A0A4Z1HRQ0_9HELO</name>
<keyword evidence="3" id="KW-1185">Reference proteome</keyword>
<proteinExistence type="predicted"/>
<dbReference type="AlphaFoldDB" id="A0A4Z1HRQ0"/>
<reference evidence="2 3" key="1">
    <citation type="submission" date="2017-12" db="EMBL/GenBank/DDBJ databases">
        <title>Comparative genomics of Botrytis spp.</title>
        <authorList>
            <person name="Valero-Jimenez C.A."/>
            <person name="Tapia P."/>
            <person name="Veloso J."/>
            <person name="Silva-Moreno E."/>
            <person name="Staats M."/>
            <person name="Valdes J.H."/>
            <person name="Van Kan J.A.L."/>
        </authorList>
    </citation>
    <scope>NUCLEOTIDE SEQUENCE [LARGE SCALE GENOMIC DNA]</scope>
    <source>
        <strain evidence="2 3">MUCL11595</strain>
    </source>
</reference>
<sequence length="167" mass="18831">MNDMSTPKASTGAPSSTTPSAQELRQKLLAQIFEYNTDANTPSGLRIHVTGLTLEEGAIFERDLGSVIKNPGIQTPANAPREGLSSLRNATLDIKSPPLKDSETSLKREASKYRELTNWRDAKIKLRDLQREKETLEMEGRRRAAKEQIDARWQDRALKDSWRLVNK</sequence>
<feature type="region of interest" description="Disordered" evidence="1">
    <location>
        <begin position="1"/>
        <end position="23"/>
    </location>
</feature>
<evidence type="ECO:0000313" key="3">
    <source>
        <dbReference type="Proteomes" id="UP000297527"/>
    </source>
</evidence>
<dbReference type="EMBL" id="PQXN01000209">
    <property type="protein sequence ID" value="TGO49440.1"/>
    <property type="molecule type" value="Genomic_DNA"/>
</dbReference>
<protein>
    <submittedName>
        <fullName evidence="2">Uncharacterized protein</fullName>
    </submittedName>
</protein>
<accession>A0A4Z1HRQ0</accession>
<evidence type="ECO:0000313" key="2">
    <source>
        <dbReference type="EMBL" id="TGO49440.1"/>
    </source>
</evidence>
<dbReference type="OrthoDB" id="3528614at2759"/>
<comment type="caution">
    <text evidence="2">The sequence shown here is derived from an EMBL/GenBank/DDBJ whole genome shotgun (WGS) entry which is preliminary data.</text>
</comment>
<feature type="compositionally biased region" description="Low complexity" evidence="1">
    <location>
        <begin position="1"/>
        <end position="21"/>
    </location>
</feature>
<organism evidence="2 3">
    <name type="scientific">Botryotinia convoluta</name>
    <dbReference type="NCBI Taxonomy" id="54673"/>
    <lineage>
        <taxon>Eukaryota</taxon>
        <taxon>Fungi</taxon>
        <taxon>Dikarya</taxon>
        <taxon>Ascomycota</taxon>
        <taxon>Pezizomycotina</taxon>
        <taxon>Leotiomycetes</taxon>
        <taxon>Helotiales</taxon>
        <taxon>Sclerotiniaceae</taxon>
        <taxon>Botryotinia</taxon>
    </lineage>
</organism>
<dbReference type="Proteomes" id="UP000297527">
    <property type="component" value="Unassembled WGS sequence"/>
</dbReference>
<gene>
    <name evidence="2" type="ORF">BCON_0210g00010</name>
</gene>